<dbReference type="GO" id="GO:0045727">
    <property type="term" value="P:positive regulation of translation"/>
    <property type="evidence" value="ECO:0007669"/>
    <property type="project" value="TreeGrafter"/>
</dbReference>
<dbReference type="GO" id="GO:0005730">
    <property type="term" value="C:nucleolus"/>
    <property type="evidence" value="ECO:0007669"/>
    <property type="project" value="TreeGrafter"/>
</dbReference>
<feature type="region of interest" description="Disordered" evidence="3">
    <location>
        <begin position="1"/>
        <end position="46"/>
    </location>
</feature>
<evidence type="ECO:0000313" key="5">
    <source>
        <dbReference type="EMBL" id="KAB0362229.1"/>
    </source>
</evidence>
<reference evidence="5 6" key="1">
    <citation type="submission" date="2019-06" db="EMBL/GenBank/DDBJ databases">
        <title>Discovery of a novel chromosome fission-fusion reversal in muntjac.</title>
        <authorList>
            <person name="Mudd A.B."/>
            <person name="Bredeson J.V."/>
            <person name="Baum R."/>
            <person name="Hockemeyer D."/>
            <person name="Rokhsar D.S."/>
        </authorList>
    </citation>
    <scope>NUCLEOTIDE SEQUENCE [LARGE SCALE GENOMIC DNA]</scope>
    <source>
        <strain evidence="5">UTSW_UCB_Mm</strain>
        <tissue evidence="5">Fibroblast cell line</tissue>
    </source>
</reference>
<organism evidence="5 6">
    <name type="scientific">Muntiacus muntjak</name>
    <name type="common">Barking deer</name>
    <name type="synonym">Indian muntjac</name>
    <dbReference type="NCBI Taxonomy" id="9888"/>
    <lineage>
        <taxon>Eukaryota</taxon>
        <taxon>Metazoa</taxon>
        <taxon>Chordata</taxon>
        <taxon>Craniata</taxon>
        <taxon>Vertebrata</taxon>
        <taxon>Euteleostomi</taxon>
        <taxon>Mammalia</taxon>
        <taxon>Eutheria</taxon>
        <taxon>Laurasiatheria</taxon>
        <taxon>Artiodactyla</taxon>
        <taxon>Ruminantia</taxon>
        <taxon>Pecora</taxon>
        <taxon>Cervidae</taxon>
        <taxon>Muntiacinae</taxon>
        <taxon>Muntiacus</taxon>
    </lineage>
</organism>
<feature type="compositionally biased region" description="Basic and acidic residues" evidence="3">
    <location>
        <begin position="22"/>
        <end position="36"/>
    </location>
</feature>
<dbReference type="Pfam" id="PF03467">
    <property type="entry name" value="Smg4_UPF3"/>
    <property type="match status" value="1"/>
</dbReference>
<evidence type="ECO:0000256" key="1">
    <source>
        <dbReference type="ARBA" id="ARBA00004123"/>
    </source>
</evidence>
<feature type="compositionally biased region" description="Gly residues" evidence="3">
    <location>
        <begin position="1"/>
        <end position="10"/>
    </location>
</feature>
<evidence type="ECO:0000259" key="4">
    <source>
        <dbReference type="Pfam" id="PF03467"/>
    </source>
</evidence>
<evidence type="ECO:0000313" key="6">
    <source>
        <dbReference type="Proteomes" id="UP000326458"/>
    </source>
</evidence>
<sequence>GATGSAGGASGDSTKGEGNQDWNKERKEALSKEQLQEHLQPMPEQDYFFSKDTSSQEDIILFRDHFDGQEYPAIVEFAPFQKPAKKKTNKKDIDPEYRKFLERYATDNEKMTSTPETLLEEIEAKNRELIAKKATPLLSFLKNKQKIREQRWREIERKRQREGERRKWKEEEKQNQKDIENQIKDMKKTWTKKLKKLAKENLSDERASGQSCTLPRSSEGEFKDEKPKRSEDENQEMILRERERLKRQEEEICMQKERYEKEKACKRKEEEMKKEKEDRPVMQLYQPGTSTRTGDSAIYIKQESVISHRKEGSEE</sequence>
<feature type="region of interest" description="Disordered" evidence="3">
    <location>
        <begin position="156"/>
        <end position="183"/>
    </location>
</feature>
<gene>
    <name evidence="5" type="ORF">FD754_006385</name>
</gene>
<feature type="region of interest" description="Disordered" evidence="3">
    <location>
        <begin position="199"/>
        <end position="237"/>
    </location>
</feature>
<keyword evidence="2" id="KW-0539">Nucleus</keyword>
<name>A0A5N3WKC7_MUNMU</name>
<feature type="domain" description="UPF3" evidence="4">
    <location>
        <begin position="56"/>
        <end position="146"/>
    </location>
</feature>
<dbReference type="Proteomes" id="UP000326458">
    <property type="component" value="Unassembled WGS sequence"/>
</dbReference>
<dbReference type="InterPro" id="IPR039722">
    <property type="entry name" value="Upf3"/>
</dbReference>
<keyword evidence="6" id="KW-1185">Reference proteome</keyword>
<dbReference type="PANTHER" id="PTHR13112">
    <property type="entry name" value="UPF3 REGULATOR OF NONSENSE TRANSCRIPTS-LIKE PROTEIN"/>
    <property type="match status" value="1"/>
</dbReference>
<evidence type="ECO:0000256" key="3">
    <source>
        <dbReference type="SAM" id="MobiDB-lite"/>
    </source>
</evidence>
<comment type="subcellular location">
    <subcellularLocation>
        <location evidence="1">Nucleus</location>
    </subcellularLocation>
</comment>
<dbReference type="GO" id="GO:0003729">
    <property type="term" value="F:mRNA binding"/>
    <property type="evidence" value="ECO:0007669"/>
    <property type="project" value="TreeGrafter"/>
</dbReference>
<evidence type="ECO:0000256" key="2">
    <source>
        <dbReference type="ARBA" id="ARBA00023242"/>
    </source>
</evidence>
<dbReference type="InterPro" id="IPR005120">
    <property type="entry name" value="UPF3_dom"/>
</dbReference>
<dbReference type="GO" id="GO:0005737">
    <property type="term" value="C:cytoplasm"/>
    <property type="evidence" value="ECO:0007669"/>
    <property type="project" value="TreeGrafter"/>
</dbReference>
<dbReference type="GO" id="GO:0000184">
    <property type="term" value="P:nuclear-transcribed mRNA catabolic process, nonsense-mediated decay"/>
    <property type="evidence" value="ECO:0007669"/>
    <property type="project" value="InterPro"/>
</dbReference>
<comment type="caution">
    <text evidence="5">The sequence shown here is derived from an EMBL/GenBank/DDBJ whole genome shotgun (WGS) entry which is preliminary data.</text>
</comment>
<dbReference type="PANTHER" id="PTHR13112:SF1">
    <property type="entry name" value="REGULATOR OF NONSENSE TRANSCRIPTS 3B"/>
    <property type="match status" value="1"/>
</dbReference>
<protein>
    <recommendedName>
        <fullName evidence="4">UPF3 domain-containing protein</fullName>
    </recommendedName>
</protein>
<feature type="compositionally biased region" description="Basic and acidic residues" evidence="3">
    <location>
        <begin position="218"/>
        <end position="237"/>
    </location>
</feature>
<dbReference type="AlphaFoldDB" id="A0A5N3WKC7"/>
<feature type="non-terminal residue" evidence="5">
    <location>
        <position position="1"/>
    </location>
</feature>
<proteinExistence type="predicted"/>
<dbReference type="EMBL" id="VCEA01000001">
    <property type="protein sequence ID" value="KAB0362229.1"/>
    <property type="molecule type" value="Genomic_DNA"/>
</dbReference>
<accession>A0A5N3WKC7</accession>